<dbReference type="InterPro" id="IPR009976">
    <property type="entry name" value="Sec10-like"/>
</dbReference>
<evidence type="ECO:0000256" key="4">
    <source>
        <dbReference type="ARBA" id="ARBA00022483"/>
    </source>
</evidence>
<dbReference type="OrthoDB" id="125856at2759"/>
<dbReference type="EMBL" id="LNIX01000002">
    <property type="protein sequence ID" value="OXA59892.1"/>
    <property type="molecule type" value="Genomic_DNA"/>
</dbReference>
<keyword evidence="3" id="KW-0813">Transport</keyword>
<dbReference type="Pfam" id="PF07393">
    <property type="entry name" value="Sec10_HB"/>
    <property type="match status" value="1"/>
</dbReference>
<evidence type="ECO:0000259" key="7">
    <source>
        <dbReference type="Pfam" id="PF07393"/>
    </source>
</evidence>
<dbReference type="AlphaFoldDB" id="A0A226EQI4"/>
<evidence type="ECO:0000256" key="3">
    <source>
        <dbReference type="ARBA" id="ARBA00022448"/>
    </source>
</evidence>
<name>A0A226EQI4_FOLCA</name>
<dbReference type="PANTHER" id="PTHR12100:SF0">
    <property type="entry name" value="EXOCYST COMPLEX COMPONENT 5"/>
    <property type="match status" value="1"/>
</dbReference>
<keyword evidence="10" id="KW-1185">Reference proteome</keyword>
<evidence type="ECO:0000313" key="9">
    <source>
        <dbReference type="EMBL" id="OXA59892.1"/>
    </source>
</evidence>
<dbReference type="InterPro" id="IPR048625">
    <property type="entry name" value="Sec10_N"/>
</dbReference>
<dbReference type="GO" id="GO:0006893">
    <property type="term" value="P:Golgi to plasma membrane transport"/>
    <property type="evidence" value="ECO:0007669"/>
    <property type="project" value="TreeGrafter"/>
</dbReference>
<feature type="domain" description="Exocyst complex component Sec10-like alpha-helical bundle" evidence="7">
    <location>
        <begin position="157"/>
        <end position="713"/>
    </location>
</feature>
<proteinExistence type="inferred from homology"/>
<dbReference type="OMA" id="PLCKHHY"/>
<dbReference type="Pfam" id="PF20667">
    <property type="entry name" value="Sec10_N"/>
    <property type="match status" value="1"/>
</dbReference>
<dbReference type="PANTHER" id="PTHR12100">
    <property type="entry name" value="SEC10"/>
    <property type="match status" value="1"/>
</dbReference>
<evidence type="ECO:0000256" key="2">
    <source>
        <dbReference type="ARBA" id="ARBA00017524"/>
    </source>
</evidence>
<evidence type="ECO:0000256" key="1">
    <source>
        <dbReference type="ARBA" id="ARBA00006572"/>
    </source>
</evidence>
<gene>
    <name evidence="9" type="ORF">Fcan01_05795</name>
</gene>
<dbReference type="InterPro" id="IPR048627">
    <property type="entry name" value="Sec10_HB"/>
</dbReference>
<dbReference type="GO" id="GO:0006887">
    <property type="term" value="P:exocytosis"/>
    <property type="evidence" value="ECO:0007669"/>
    <property type="project" value="UniProtKB-KW"/>
</dbReference>
<feature type="domain" description="Exocyst complex component Sec10 N-terminal" evidence="8">
    <location>
        <begin position="38"/>
        <end position="150"/>
    </location>
</feature>
<organism evidence="9 10">
    <name type="scientific">Folsomia candida</name>
    <name type="common">Springtail</name>
    <dbReference type="NCBI Taxonomy" id="158441"/>
    <lineage>
        <taxon>Eukaryota</taxon>
        <taxon>Metazoa</taxon>
        <taxon>Ecdysozoa</taxon>
        <taxon>Arthropoda</taxon>
        <taxon>Hexapoda</taxon>
        <taxon>Collembola</taxon>
        <taxon>Entomobryomorpha</taxon>
        <taxon>Isotomoidea</taxon>
        <taxon>Isotomidae</taxon>
        <taxon>Proisotominae</taxon>
        <taxon>Folsomia</taxon>
    </lineage>
</organism>
<comment type="caution">
    <text evidence="9">The sequence shown here is derived from an EMBL/GenBank/DDBJ whole genome shotgun (WGS) entry which is preliminary data.</text>
</comment>
<accession>A0A226EQI4</accession>
<evidence type="ECO:0000259" key="8">
    <source>
        <dbReference type="Pfam" id="PF20667"/>
    </source>
</evidence>
<evidence type="ECO:0000256" key="6">
    <source>
        <dbReference type="ARBA" id="ARBA00031471"/>
    </source>
</evidence>
<keyword evidence="5" id="KW-0175">Coiled coil</keyword>
<reference evidence="9 10" key="1">
    <citation type="submission" date="2015-12" db="EMBL/GenBank/DDBJ databases">
        <title>The genome of Folsomia candida.</title>
        <authorList>
            <person name="Faddeeva A."/>
            <person name="Derks M.F."/>
            <person name="Anvar Y."/>
            <person name="Smit S."/>
            <person name="Van Straalen N."/>
            <person name="Roelofs D."/>
        </authorList>
    </citation>
    <scope>NUCLEOTIDE SEQUENCE [LARGE SCALE GENOMIC DNA]</scope>
    <source>
        <strain evidence="9 10">VU population</strain>
        <tissue evidence="9">Whole body</tissue>
    </source>
</reference>
<dbReference type="GO" id="GO:0000145">
    <property type="term" value="C:exocyst"/>
    <property type="evidence" value="ECO:0007669"/>
    <property type="project" value="TreeGrafter"/>
</dbReference>
<keyword evidence="4" id="KW-0268">Exocytosis</keyword>
<comment type="similarity">
    <text evidence="1">Belongs to the SEC10 family.</text>
</comment>
<dbReference type="STRING" id="158441.A0A226EQI4"/>
<evidence type="ECO:0000256" key="5">
    <source>
        <dbReference type="ARBA" id="ARBA00023054"/>
    </source>
</evidence>
<dbReference type="Proteomes" id="UP000198287">
    <property type="component" value="Unassembled WGS sequence"/>
</dbReference>
<evidence type="ECO:0000313" key="10">
    <source>
        <dbReference type="Proteomes" id="UP000198287"/>
    </source>
</evidence>
<protein>
    <recommendedName>
        <fullName evidence="2">Exocyst complex component 5</fullName>
    </recommendedName>
    <alternativeName>
        <fullName evidence="6">Exocyst complex component Sec10</fullName>
    </alternativeName>
</protein>
<sequence>MTEFRREMEQEGFSPGEFVERLAWRTVTSGGDFDAEVLHNTFSGAMDDLRGVLEMQRIKCTQLEGILTKEEHHLRTRLMLLLHRNSSSAENLGLLEKKVNTVATKVVHLGDQLESVNLPRQRTSEAAKLMKHLADFLQPGTILLSDIFRDKEKLYDAAEIIQKLQIIAQDLSSSGSSSAKFDAAVKKINQKYDEIERMLIEDFVNAQVIDDRDKMKQITHILYNFKGYSQCVNAFIQQSQVGAFKAKDVFDDVVVVCDQYKPMVDQVFPNPGHVMGKFVVHIFQDRIQETVTNQLYEKQITQDKFLRNLAILYSKTKKIVKQLDSFDLGNDMSFLQKITEQIFRPHLESYVSVEIKYLQTKCFHILAAYYDKLGHQKRAIQSSFQDFRRDIQAVIGTRANINIAQIENYGGETFLSEEVAINLLQESRMAYSRCDLLSRRSDVPLNASQIFDILSQSLLKEHVDYALELGLQGIPIPEAKNQPEIYFFAVVKSCNAIVHLYEKEFVDSLLPLISASPKLSECMEKKNAVLEQIEMKLDAGLDRSIDTIVGWVKVILQSEQNKKEYFRTETFNENEPLNAVSPACMKIVRFVNSQSAKMKDSIDGQNIEAVLLELGTRLHRVIYEHVLVFQYSSIGAVRILCDINEYLKCVKEFKIQIVTDIFETLKSLCNLFYELPKDLNRIFNHADLSKIDPSIRMNFVQLRTDFKTARLQLTISSNTNNKQ</sequence>